<organism evidence="1 2">
    <name type="scientific">Periplaneta americana</name>
    <name type="common">American cockroach</name>
    <name type="synonym">Blatta americana</name>
    <dbReference type="NCBI Taxonomy" id="6978"/>
    <lineage>
        <taxon>Eukaryota</taxon>
        <taxon>Metazoa</taxon>
        <taxon>Ecdysozoa</taxon>
        <taxon>Arthropoda</taxon>
        <taxon>Hexapoda</taxon>
        <taxon>Insecta</taxon>
        <taxon>Pterygota</taxon>
        <taxon>Neoptera</taxon>
        <taxon>Polyneoptera</taxon>
        <taxon>Dictyoptera</taxon>
        <taxon>Blattodea</taxon>
        <taxon>Blattoidea</taxon>
        <taxon>Blattidae</taxon>
        <taxon>Blattinae</taxon>
        <taxon>Periplaneta</taxon>
    </lineage>
</organism>
<sequence>MYAIKMLRKYRYRKFYNGGDDGILKISRQFVFFFPLYKGFRNGASRSKEETVSKENSTLCNEPIMIVIKTQVCLFMKRAQSLTLLGMEFQSRGTATAKEDEYGDVRWEVMDNIEGVVIVCLDYDVKILIINFFAKLSRVILITSKWADNSQATNFECTLTLCDLNCGFLLTNSDVYYANQDFRATHPYPYNRQMHIAEFKIIRSSGDTNEDVISRRNGPSVEATVIQQQMLRVWRYSSPDPRNSEDYRRGEKGMDEISGVGELRRWQADVYIRQQLFYRAVSNYKDIRFVASGAKSVWPLLKRAVTRDSLEPVPPLPRTSDISFAFRSLLVHPFTLRRNLISAACNLLLSRSLIIHDSLPYVKTDIELKSSCDSLCLSFPEDFTKSTIRNFREELRGRKHESWKTLSGRGKGVEMYSEQLLSESRTAVAAERTGTASSAKSIVYAELSITVLRVKQAKPFVVLSSFVFFRFEFSFCDYERRQDFQ</sequence>
<proteinExistence type="predicted"/>
<evidence type="ECO:0000313" key="1">
    <source>
        <dbReference type="EMBL" id="KAJ4435568.1"/>
    </source>
</evidence>
<evidence type="ECO:0000313" key="2">
    <source>
        <dbReference type="Proteomes" id="UP001148838"/>
    </source>
</evidence>
<keyword evidence="2" id="KW-1185">Reference proteome</keyword>
<dbReference type="Proteomes" id="UP001148838">
    <property type="component" value="Unassembled WGS sequence"/>
</dbReference>
<name>A0ABQ8SN21_PERAM</name>
<accession>A0ABQ8SN21</accession>
<dbReference type="EMBL" id="JAJSOF020000023">
    <property type="protein sequence ID" value="KAJ4435568.1"/>
    <property type="molecule type" value="Genomic_DNA"/>
</dbReference>
<comment type="caution">
    <text evidence="1">The sequence shown here is derived from an EMBL/GenBank/DDBJ whole genome shotgun (WGS) entry which is preliminary data.</text>
</comment>
<protein>
    <submittedName>
        <fullName evidence="1">Uncharacterized protein</fullName>
    </submittedName>
</protein>
<gene>
    <name evidence="1" type="ORF">ANN_18184</name>
</gene>
<reference evidence="1 2" key="1">
    <citation type="journal article" date="2022" name="Allergy">
        <title>Genome assembly and annotation of Periplaneta americana reveal a comprehensive cockroach allergen profile.</title>
        <authorList>
            <person name="Wang L."/>
            <person name="Xiong Q."/>
            <person name="Saelim N."/>
            <person name="Wang L."/>
            <person name="Nong W."/>
            <person name="Wan A.T."/>
            <person name="Shi M."/>
            <person name="Liu X."/>
            <person name="Cao Q."/>
            <person name="Hui J.H.L."/>
            <person name="Sookrung N."/>
            <person name="Leung T.F."/>
            <person name="Tungtrongchitr A."/>
            <person name="Tsui S.K.W."/>
        </authorList>
    </citation>
    <scope>NUCLEOTIDE SEQUENCE [LARGE SCALE GENOMIC DNA]</scope>
    <source>
        <strain evidence="1">PWHHKU_190912</strain>
    </source>
</reference>